<dbReference type="GeneID" id="55993375"/>
<comment type="similarity">
    <text evidence="1">Belongs to the enoyl-CoA hydratase/isomerase family.</text>
</comment>
<evidence type="ECO:0000313" key="3">
    <source>
        <dbReference type="Proteomes" id="UP000509510"/>
    </source>
</evidence>
<protein>
    <recommendedName>
        <fullName evidence="4">Enoyl-CoA hydratase</fullName>
    </recommendedName>
</protein>
<dbReference type="CDD" id="cd06558">
    <property type="entry name" value="crotonase-like"/>
    <property type="match status" value="1"/>
</dbReference>
<dbReference type="InterPro" id="IPR029045">
    <property type="entry name" value="ClpP/crotonase-like_dom_sf"/>
</dbReference>
<keyword evidence="3" id="KW-1185">Reference proteome</keyword>
<gene>
    <name evidence="2" type="ORF">TRUGW13939_05878</name>
</gene>
<dbReference type="AlphaFoldDB" id="A0A7H8QZA5"/>
<evidence type="ECO:0008006" key="4">
    <source>
        <dbReference type="Google" id="ProtNLM"/>
    </source>
</evidence>
<evidence type="ECO:0000313" key="2">
    <source>
        <dbReference type="EMBL" id="QKX58751.1"/>
    </source>
</evidence>
<dbReference type="Pfam" id="PF00378">
    <property type="entry name" value="ECH_1"/>
    <property type="match status" value="1"/>
</dbReference>
<dbReference type="Gene3D" id="3.90.226.10">
    <property type="entry name" value="2-enoyl-CoA Hydratase, Chain A, domain 1"/>
    <property type="match status" value="1"/>
</dbReference>
<dbReference type="InterPro" id="IPR051053">
    <property type="entry name" value="ECH/Chromodomain_protein"/>
</dbReference>
<dbReference type="SUPFAM" id="SSF52096">
    <property type="entry name" value="ClpP/crotonase"/>
    <property type="match status" value="1"/>
</dbReference>
<dbReference type="Proteomes" id="UP000509510">
    <property type="component" value="Chromosome III"/>
</dbReference>
<organism evidence="2 3">
    <name type="scientific">Talaromyces rugulosus</name>
    <name type="common">Penicillium rugulosum</name>
    <dbReference type="NCBI Taxonomy" id="121627"/>
    <lineage>
        <taxon>Eukaryota</taxon>
        <taxon>Fungi</taxon>
        <taxon>Dikarya</taxon>
        <taxon>Ascomycota</taxon>
        <taxon>Pezizomycotina</taxon>
        <taxon>Eurotiomycetes</taxon>
        <taxon>Eurotiomycetidae</taxon>
        <taxon>Eurotiales</taxon>
        <taxon>Trichocomaceae</taxon>
        <taxon>Talaromyces</taxon>
        <taxon>Talaromyces sect. Islandici</taxon>
    </lineage>
</organism>
<dbReference type="PANTHER" id="PTHR43684">
    <property type="match status" value="1"/>
</dbReference>
<sequence>MANPTALPESYSSLPFKDILISHVPETCLSPTKVVLLRLNRPNKLNAVTAHMIEELITAFHYFEVDDRIKAIVVTGVGKGFCVGADLEVGFSGLLENLKGGPTAINAYRDGGGRVALAIHNCRKPTIMAINGHAAGFGITMTLPATIRVVSATSKISFAFSRRGLVMEACSSYFLPRLLGLSRALHLVTTGGSYAASDPLLAQLFSEVLPTPGETVSRAIEIANEIAAHTSTVSTAVMHDMMYRSPSTPEEAHLLESKIFLTTLLSRDSKEGMKSFLEKRNPGFTGTMRTDAPQGWPWWKATNVTSRIGANKTKL</sequence>
<dbReference type="RefSeq" id="XP_035344929.1">
    <property type="nucleotide sequence ID" value="XM_035489036.1"/>
</dbReference>
<dbReference type="InterPro" id="IPR014748">
    <property type="entry name" value="Enoyl-CoA_hydra_C"/>
</dbReference>
<name>A0A7H8QZA5_TALRU</name>
<dbReference type="InterPro" id="IPR001753">
    <property type="entry name" value="Enoyl-CoA_hydra/iso"/>
</dbReference>
<accession>A0A7H8QZA5</accession>
<dbReference type="OrthoDB" id="2018133at2759"/>
<dbReference type="KEGG" id="trg:TRUGW13939_05878"/>
<reference evidence="3" key="1">
    <citation type="submission" date="2020-06" db="EMBL/GenBank/DDBJ databases">
        <title>A chromosome-scale genome assembly of Talaromyces rugulosus W13939.</title>
        <authorList>
            <person name="Wang B."/>
            <person name="Guo L."/>
            <person name="Ye K."/>
            <person name="Wang L."/>
        </authorList>
    </citation>
    <scope>NUCLEOTIDE SEQUENCE [LARGE SCALE GENOMIC DNA]</scope>
    <source>
        <strain evidence="3">W13939</strain>
    </source>
</reference>
<dbReference type="EMBL" id="CP055900">
    <property type="protein sequence ID" value="QKX58751.1"/>
    <property type="molecule type" value="Genomic_DNA"/>
</dbReference>
<dbReference type="Gene3D" id="1.10.12.10">
    <property type="entry name" value="Lyase 2-enoyl-coa Hydratase, Chain A, domain 2"/>
    <property type="match status" value="1"/>
</dbReference>
<dbReference type="PANTHER" id="PTHR43684:SF4">
    <property type="entry name" value="ENOYL-COA HYDRATASE_ISOMERASE FAMILY PROTEIN (AFU_ORTHOLOGUE AFUA_1G01890)"/>
    <property type="match status" value="1"/>
</dbReference>
<evidence type="ECO:0000256" key="1">
    <source>
        <dbReference type="ARBA" id="ARBA00005254"/>
    </source>
</evidence>
<proteinExistence type="inferred from homology"/>